<dbReference type="Gene3D" id="3.30.360.10">
    <property type="entry name" value="Dihydrodipicolinate Reductase, domain 2"/>
    <property type="match status" value="1"/>
</dbReference>
<dbReference type="SUPFAM" id="SSF55347">
    <property type="entry name" value="Glyceraldehyde-3-phosphate dehydrogenase-like, C-terminal domain"/>
    <property type="match status" value="1"/>
</dbReference>
<evidence type="ECO:0000256" key="2">
    <source>
        <dbReference type="ARBA" id="ARBA00023002"/>
    </source>
</evidence>
<dbReference type="SUPFAM" id="SSF51735">
    <property type="entry name" value="NAD(P)-binding Rossmann-fold domains"/>
    <property type="match status" value="1"/>
</dbReference>
<dbReference type="InterPro" id="IPR000683">
    <property type="entry name" value="Gfo/Idh/MocA-like_OxRdtase_N"/>
</dbReference>
<protein>
    <recommendedName>
        <fullName evidence="7">Inositol 2-dehydrogenase</fullName>
    </recommendedName>
</protein>
<dbReference type="Pfam" id="PF22725">
    <property type="entry name" value="GFO_IDH_MocA_C3"/>
    <property type="match status" value="1"/>
</dbReference>
<dbReference type="AlphaFoldDB" id="A0A7M7JAB9"/>
<evidence type="ECO:0000256" key="1">
    <source>
        <dbReference type="ARBA" id="ARBA00010928"/>
    </source>
</evidence>
<evidence type="ECO:0008006" key="7">
    <source>
        <dbReference type="Google" id="ProtNLM"/>
    </source>
</evidence>
<dbReference type="InterPro" id="IPR055170">
    <property type="entry name" value="GFO_IDH_MocA-like_dom"/>
</dbReference>
<dbReference type="Gene3D" id="3.40.50.720">
    <property type="entry name" value="NAD(P)-binding Rossmann-like Domain"/>
    <property type="match status" value="1"/>
</dbReference>
<keyword evidence="2" id="KW-0560">Oxidoreductase</keyword>
<proteinExistence type="inferred from homology"/>
<dbReference type="EnsemblMetazoa" id="XM_022793301">
    <property type="protein sequence ID" value="XP_022649036"/>
    <property type="gene ID" value="LOC111245229"/>
</dbReference>
<dbReference type="Pfam" id="PF01408">
    <property type="entry name" value="GFO_IDH_MocA"/>
    <property type="match status" value="1"/>
</dbReference>
<name>A0A7M7JAB9_VARDE</name>
<dbReference type="RefSeq" id="XP_022649036.1">
    <property type="nucleotide sequence ID" value="XM_022793301.1"/>
</dbReference>
<organism evidence="5 6">
    <name type="scientific">Varroa destructor</name>
    <name type="common">Honeybee mite</name>
    <dbReference type="NCBI Taxonomy" id="109461"/>
    <lineage>
        <taxon>Eukaryota</taxon>
        <taxon>Metazoa</taxon>
        <taxon>Ecdysozoa</taxon>
        <taxon>Arthropoda</taxon>
        <taxon>Chelicerata</taxon>
        <taxon>Arachnida</taxon>
        <taxon>Acari</taxon>
        <taxon>Parasitiformes</taxon>
        <taxon>Mesostigmata</taxon>
        <taxon>Gamasina</taxon>
        <taxon>Dermanyssoidea</taxon>
        <taxon>Varroidae</taxon>
        <taxon>Varroa</taxon>
    </lineage>
</organism>
<feature type="domain" description="GFO/IDH/MocA-like oxidoreductase" evidence="4">
    <location>
        <begin position="158"/>
        <end position="278"/>
    </location>
</feature>
<dbReference type="OrthoDB" id="6489744at2759"/>
<evidence type="ECO:0000313" key="6">
    <source>
        <dbReference type="Proteomes" id="UP000594260"/>
    </source>
</evidence>
<dbReference type="KEGG" id="vde:111245229"/>
<dbReference type="GO" id="GO:0005737">
    <property type="term" value="C:cytoplasm"/>
    <property type="evidence" value="ECO:0007669"/>
    <property type="project" value="TreeGrafter"/>
</dbReference>
<dbReference type="Proteomes" id="UP000594260">
    <property type="component" value="Unplaced"/>
</dbReference>
<dbReference type="GO" id="GO:0006740">
    <property type="term" value="P:NADPH regeneration"/>
    <property type="evidence" value="ECO:0007669"/>
    <property type="project" value="TreeGrafter"/>
</dbReference>
<dbReference type="GO" id="GO:0016491">
    <property type="term" value="F:oxidoreductase activity"/>
    <property type="evidence" value="ECO:0007669"/>
    <property type="project" value="UniProtKB-KW"/>
</dbReference>
<dbReference type="OMA" id="FLERYMQ"/>
<comment type="similarity">
    <text evidence="1">Belongs to the Gfo/Idh/MocA family.</text>
</comment>
<evidence type="ECO:0000313" key="5">
    <source>
        <dbReference type="EnsemblMetazoa" id="XP_022649036"/>
    </source>
</evidence>
<dbReference type="GeneID" id="111245229"/>
<evidence type="ECO:0000259" key="3">
    <source>
        <dbReference type="Pfam" id="PF01408"/>
    </source>
</evidence>
<dbReference type="InterPro" id="IPR036291">
    <property type="entry name" value="NAD(P)-bd_dom_sf"/>
</dbReference>
<feature type="domain" description="Gfo/Idh/MocA-like oxidoreductase N-terminal" evidence="3">
    <location>
        <begin position="26"/>
        <end position="147"/>
    </location>
</feature>
<dbReference type="GO" id="GO:0000166">
    <property type="term" value="F:nucleotide binding"/>
    <property type="evidence" value="ECO:0007669"/>
    <property type="project" value="InterPro"/>
</dbReference>
<sequence>MENDKKYHRFLSYLSTDGKFDGEIGLALFGLGRAGTIQLQNILSCVRSHLHYIVEDSEERRRSIEAKYRHKLPDAQFIHSTDCGKLLSDPNVNAVIVCTPTFTHKDIVCKALGAGKHVFCEKPVAESNESVRECYEQAKKHGVHLFCAFNRRYDPGLRKIKNKVVNGELGDLFLVKTTSRDSPMPSIGYLLTSGGIFHDCAVHDIDVVCWLLAEKPTRVQVFGSLLSPTLEELRGKDFDNVVICFQFGSGKLATIDLSRNACYGYDQRCEVFGSKGMLQNANHRPNGVFAWTPDASSQDPILYSFPSRYQEAYEMELEYFLNLVSGRAKPEVLQDDVLAVTKIASACEKSAKEGVVVELEW</sequence>
<evidence type="ECO:0000259" key="4">
    <source>
        <dbReference type="Pfam" id="PF22725"/>
    </source>
</evidence>
<dbReference type="PANTHER" id="PTHR42840:SF3">
    <property type="entry name" value="BINDING ROSSMANN FOLD OXIDOREDUCTASE, PUTATIVE (AFU_ORTHOLOGUE AFUA_2G10240)-RELATED"/>
    <property type="match status" value="1"/>
</dbReference>
<dbReference type="PANTHER" id="PTHR42840">
    <property type="entry name" value="NAD(P)-BINDING ROSSMANN-FOLD SUPERFAMILY PROTEIN-RELATED"/>
    <property type="match status" value="1"/>
</dbReference>
<reference evidence="5" key="1">
    <citation type="submission" date="2021-01" db="UniProtKB">
        <authorList>
            <consortium name="EnsemblMetazoa"/>
        </authorList>
    </citation>
    <scope>IDENTIFICATION</scope>
</reference>
<keyword evidence="6" id="KW-1185">Reference proteome</keyword>
<accession>A0A7M7JAB9</accession>
<dbReference type="InParanoid" id="A0A7M7JAB9"/>